<proteinExistence type="predicted"/>
<protein>
    <submittedName>
        <fullName evidence="1">Uncharacterized protein</fullName>
    </submittedName>
</protein>
<name>A0A7S2BF45_9STRA</name>
<evidence type="ECO:0000313" key="1">
    <source>
        <dbReference type="EMBL" id="CAD9395225.1"/>
    </source>
</evidence>
<dbReference type="AlphaFoldDB" id="A0A7S2BF45"/>
<organism evidence="1">
    <name type="scientific">Octactis speculum</name>
    <dbReference type="NCBI Taxonomy" id="3111310"/>
    <lineage>
        <taxon>Eukaryota</taxon>
        <taxon>Sar</taxon>
        <taxon>Stramenopiles</taxon>
        <taxon>Ochrophyta</taxon>
        <taxon>Dictyochophyceae</taxon>
        <taxon>Dictyochales</taxon>
        <taxon>Dictyochaceae</taxon>
        <taxon>Octactis</taxon>
    </lineage>
</organism>
<dbReference type="EMBL" id="HBGS01014051">
    <property type="protein sequence ID" value="CAD9395225.1"/>
    <property type="molecule type" value="Transcribed_RNA"/>
</dbReference>
<gene>
    <name evidence="1" type="ORF">DSPE1174_LOCUS7434</name>
</gene>
<accession>A0A7S2BF45</accession>
<sequence>MILLSMMMPALNLLPETGLFPQTILPQPRPTQDDSLALKMTLELKQHAMKCNVTDVLGVFSRVYISQRVLYLPYIQEWINVPCHGQFAGPCTVMSRAKKCTRG</sequence>
<reference evidence="1" key="1">
    <citation type="submission" date="2021-01" db="EMBL/GenBank/DDBJ databases">
        <authorList>
            <person name="Corre E."/>
            <person name="Pelletier E."/>
            <person name="Niang G."/>
            <person name="Scheremetjew M."/>
            <person name="Finn R."/>
            <person name="Kale V."/>
            <person name="Holt S."/>
            <person name="Cochrane G."/>
            <person name="Meng A."/>
            <person name="Brown T."/>
            <person name="Cohen L."/>
        </authorList>
    </citation>
    <scope>NUCLEOTIDE SEQUENCE</scope>
    <source>
        <strain evidence="1">CCMP1381</strain>
    </source>
</reference>